<evidence type="ECO:0008006" key="3">
    <source>
        <dbReference type="Google" id="ProtNLM"/>
    </source>
</evidence>
<proteinExistence type="predicted"/>
<dbReference type="STRING" id="1802451.A3C82_02660"/>
<protein>
    <recommendedName>
        <fullName evidence="3">Serine protease</fullName>
    </recommendedName>
</protein>
<dbReference type="InterPro" id="IPR043504">
    <property type="entry name" value="Peptidase_S1_PA_chymotrypsin"/>
</dbReference>
<dbReference type="InterPro" id="IPR009003">
    <property type="entry name" value="Peptidase_S1_PA"/>
</dbReference>
<evidence type="ECO:0000313" key="1">
    <source>
        <dbReference type="EMBL" id="OHA67126.1"/>
    </source>
</evidence>
<name>A0A1G2R2R3_9BACT</name>
<dbReference type="Gene3D" id="2.40.10.10">
    <property type="entry name" value="Trypsin-like serine proteases"/>
    <property type="match status" value="2"/>
</dbReference>
<organism evidence="1 2">
    <name type="scientific">Candidatus Wildermuthbacteria bacterium RIFCSPHIGHO2_02_FULL_47_12</name>
    <dbReference type="NCBI Taxonomy" id="1802451"/>
    <lineage>
        <taxon>Bacteria</taxon>
        <taxon>Candidatus Wildermuthiibacteriota</taxon>
    </lineage>
</organism>
<dbReference type="EMBL" id="MHTW01000018">
    <property type="protein sequence ID" value="OHA67126.1"/>
    <property type="molecule type" value="Genomic_DNA"/>
</dbReference>
<comment type="caution">
    <text evidence="1">The sequence shown here is derived from an EMBL/GenBank/DDBJ whole genome shotgun (WGS) entry which is preliminary data.</text>
</comment>
<dbReference type="Pfam" id="PF13365">
    <property type="entry name" value="Trypsin_2"/>
    <property type="match status" value="1"/>
</dbReference>
<dbReference type="SUPFAM" id="SSF50494">
    <property type="entry name" value="Trypsin-like serine proteases"/>
    <property type="match status" value="1"/>
</dbReference>
<gene>
    <name evidence="1" type="ORF">A3C82_02660</name>
</gene>
<evidence type="ECO:0000313" key="2">
    <source>
        <dbReference type="Proteomes" id="UP000176901"/>
    </source>
</evidence>
<sequence>MIKTILFFLVPFCLGVLGGVWAQAFLLPNLASNSAFQNFQFIKDWNAKIQVISPVQEIVIRENEGLERLVKRADKVVAGLESVSGNVVIHGSAFVYTSDGLAVALSTLVPQGFQVKLYIAGSELPLGAKVLKRDAKNNLVLLKVETVGLETTGISEENAVSLGERLLLAGKTFEKDGFVPFVNQGVIQGIYSDRIQTNIREVLNVQGSPVFDIEGKLLGLALLDQNNKVKTIPVTALRAFLGL</sequence>
<dbReference type="AlphaFoldDB" id="A0A1G2R2R3"/>
<dbReference type="Proteomes" id="UP000176901">
    <property type="component" value="Unassembled WGS sequence"/>
</dbReference>
<accession>A0A1G2R2R3</accession>
<reference evidence="1 2" key="1">
    <citation type="journal article" date="2016" name="Nat. Commun.">
        <title>Thousands of microbial genomes shed light on interconnected biogeochemical processes in an aquifer system.</title>
        <authorList>
            <person name="Anantharaman K."/>
            <person name="Brown C.T."/>
            <person name="Hug L.A."/>
            <person name="Sharon I."/>
            <person name="Castelle C.J."/>
            <person name="Probst A.J."/>
            <person name="Thomas B.C."/>
            <person name="Singh A."/>
            <person name="Wilkins M.J."/>
            <person name="Karaoz U."/>
            <person name="Brodie E.L."/>
            <person name="Williams K.H."/>
            <person name="Hubbard S.S."/>
            <person name="Banfield J.F."/>
        </authorList>
    </citation>
    <scope>NUCLEOTIDE SEQUENCE [LARGE SCALE GENOMIC DNA]</scope>
</reference>